<reference evidence="2" key="1">
    <citation type="submission" date="2023-10" db="EMBL/GenBank/DDBJ databases">
        <authorList>
            <person name="Chen Y."/>
            <person name="Shah S."/>
            <person name="Dougan E. K."/>
            <person name="Thang M."/>
            <person name="Chan C."/>
        </authorList>
    </citation>
    <scope>NUCLEOTIDE SEQUENCE [LARGE SCALE GENOMIC DNA]</scope>
</reference>
<organism evidence="2 3">
    <name type="scientific">Prorocentrum cordatum</name>
    <dbReference type="NCBI Taxonomy" id="2364126"/>
    <lineage>
        <taxon>Eukaryota</taxon>
        <taxon>Sar</taxon>
        <taxon>Alveolata</taxon>
        <taxon>Dinophyceae</taxon>
        <taxon>Prorocentrales</taxon>
        <taxon>Prorocentraceae</taxon>
        <taxon>Prorocentrum</taxon>
    </lineage>
</organism>
<name>A0ABN9XA33_9DINO</name>
<protein>
    <submittedName>
        <fullName evidence="2">Uncharacterized protein</fullName>
    </submittedName>
</protein>
<evidence type="ECO:0000313" key="2">
    <source>
        <dbReference type="EMBL" id="CAK0895723.1"/>
    </source>
</evidence>
<gene>
    <name evidence="2" type="ORF">PCOR1329_LOCUS74396</name>
</gene>
<sequence length="158" mass="16716">MEHVVCAIHANIGHLACTSNHEHTYYKSSLMSNILAKGSAEAAARCRLKETQAAGNLLLPQYGCDDRHVEHEVGTPVFCHIAKDSSTDTATGAKHYPQKARSTPRRMGGMSASLAPRREPGLAPLGLRPGPPQGPALPSLATAPYVLAPACRSVATAR</sequence>
<evidence type="ECO:0000256" key="1">
    <source>
        <dbReference type="SAM" id="MobiDB-lite"/>
    </source>
</evidence>
<feature type="region of interest" description="Disordered" evidence="1">
    <location>
        <begin position="88"/>
        <end position="136"/>
    </location>
</feature>
<dbReference type="EMBL" id="CAUYUJ010020082">
    <property type="protein sequence ID" value="CAK0895723.1"/>
    <property type="molecule type" value="Genomic_DNA"/>
</dbReference>
<dbReference type="Proteomes" id="UP001189429">
    <property type="component" value="Unassembled WGS sequence"/>
</dbReference>
<accession>A0ABN9XA33</accession>
<keyword evidence="3" id="KW-1185">Reference proteome</keyword>
<proteinExistence type="predicted"/>
<evidence type="ECO:0000313" key="3">
    <source>
        <dbReference type="Proteomes" id="UP001189429"/>
    </source>
</evidence>
<comment type="caution">
    <text evidence="2">The sequence shown here is derived from an EMBL/GenBank/DDBJ whole genome shotgun (WGS) entry which is preliminary data.</text>
</comment>